<feature type="compositionally biased region" description="Polar residues" evidence="5">
    <location>
        <begin position="47"/>
        <end position="76"/>
    </location>
</feature>
<dbReference type="InterPro" id="IPR032675">
    <property type="entry name" value="LRR_dom_sf"/>
</dbReference>
<feature type="transmembrane region" description="Helical" evidence="6">
    <location>
        <begin position="3111"/>
        <end position="3128"/>
    </location>
</feature>
<reference evidence="8 9" key="1">
    <citation type="journal article" date="2023" name="Int. J. Syst. Evol. Microbiol.">
        <title>Lactiplantibacillus brownii sp. nov., a novel psychrotolerant species isolated from sauerkraut.</title>
        <authorList>
            <person name="Heng Y.C."/>
            <person name="Silvaraju S."/>
            <person name="Lee J.K.Y."/>
            <person name="Kittelmann S."/>
        </authorList>
    </citation>
    <scope>NUCLEOTIDE SEQUENCE [LARGE SCALE GENOMIC DNA]</scope>
    <source>
        <strain evidence="8 9">WILCCON 0030</strain>
    </source>
</reference>
<sequence length="3134" mass="329075">MRKEQYNKLYYKMYKKGRFWVFAGVAVATMNVGTLISHADATGQTTANATSSEKTDVSSSGESQVVLKSSSATSESNRTDDKSDAETSADSSSVTKDTQADQTEKSAAQSGQGTVENAADDATKSSSSDDTKATTAGTVTDEVQQTDTKQASADSQSTSTISGNNATSAKSNTTTTADSNVPLTKANDTADATGAAVETVANLAKTETDSNSQLIQQATVTNRQQLTNDALGAAAVQDNKLSRANLVKSNDVTVLGSSTWGTSAWCVTSDGVLTIGTGTLGTVGVPWEDSSLRSRITKVIIAPNVIAGDSITHMFFKLPADDDLTEIDGLENLDVSKTTDLGFLFCGDKVADLSGIKDWDTSNVTDMNSMFAANPVIDSSNLPVEHWNVGKVETFNNMFSSTNIQSLDLSNWNVGVGGQNTTFGGMFLTEPKMKSLNVSGWNMTHATQVAYLFEDAVQLQSLDMSGWDLRDFKYSGDLFSGDTNLRSLTLSENMRLMFYMKALDIYSDSELPAVPTPEHTWKNTTSETTYTSDELMNLYSNFNSNIPTGTITYVWSPAVRSSIETKDLTFIAGPNESWGRKESLTKLIDGDGTTDLLLNDNISPWVTIFSVNGDADIHRIDVHTPGLGDRDYTVVFAFTDTYGYTQQATAIVHVLESRASLTVTNQTIVLGQQTGWDKLSPIVTATDAAGKTVTDLTGLNLIASDQPDLTTVGDYPITLTYTDSVGVAHRYVVTVHVVENQAMIATKPVTIVAGPTANFDLQAAVINLTDVNGKNVVFKDAKLVADMSQLNLLTVGDQTVKVTYTDGIGVEHISNIAVHVMKTQASLNAKSSELILGPKTTWDAADNFVSATDAAGNSLKVTDVKVAGTVDRTKVGSNTVTYSCTDSAGNVYEAKENIVVKASQASLNAKSSGLTLGPKTTWDAADNFVSAMDAEGNELKVADVKVAGTVDLTRAGSNTVTYSYTDSAGNGYEADAIILVKASQASLKVKSSELILGPKTTWDVVDNFVSTTDAEGVKLAVTDVKVAGTVDLTKIGSNTVTYSYEDSAGNTYEAHAIIVVRASQASLNVKDSSLILGPKTTWDAADNFVSATDAEGNELKVADVKVAGTVNLTKIGSNTVTYSYTDSAGNTYEANAIILVKASQASLKVKSSDLIIGPKTTWDAADNLVSATDAEGNELKVADVKVAGTVNLTKIGSNTVTYSYEDSAGNTYEANAIIVVKASQASLNAKSSELILGPKTTWDAADNFVSATDAEGEKLVAADVKVAGTVNLTKIGSNTVTYSYTDSAGNTYKANAIIVVKVSQASLNAKSSELILGPKTTWDAADNFVSATDAEGVKLVAADVKVAGTVDLTKIGSNTVTYSYADSAGNTYEANAIIVVKASQASLNVKDSSLILGPKTTWNVADNLVSATDAEGNDLKVTGVKVVGTADLTKVGSDTVTYSYEDSAGNVYEADSVVLVKASKASLKAKSSDLIIGPKTTWDAADNFVSATDAEGNDLKVADVKVVGTADLTKVGSNTVMYSYEDSAGNTYEANAIIVVKASQASLKVKSSDLIIGPKTTWDVTDNFVSATDAEGNDLKVTDVKVAGTVDLTGAGSNTVTYSYEDSAGNVYETDAVILVKASQASLNVKDSSLIIGPKTTWHVVDNFVSATDAVGGKLAATDVKVAGTVNLTKIGSNTVTYSYADSAGNTYEANAIIAVKASQASLKVKSSDLIIGPKMTWHVADNFVSAMDAEGNDLKVADVKVAGTVDLTGAGSNTVTYSYTDSAGNVYEADAVILVKASQASLNVKDSSLTIGPKTTWDAADNFVSATDAVGGKLAVTDVKVLGTVDLTKAGSNTVMYSYTDSVGNIYEANAIIVVKASEASLSVKSSKLILGPKTTWDAADNFVSATDAEGVKLVATDVKVAGTVNLTKTGSNTVTYSYTDSAGNVYEAIANIVVKASQASLSVKSSELILGPKTTWDVADNFVSATDAEGGKLVAIDVKVMGTVNLTKAGSNTVTYSYTDSVGNVREANAIIMVKTSQASLKVKSSEIIAGPNVEWTKANNFVSATDAAGNSLKVTDVKVVGTVDPTKAGSNTVMYGYTDSAGNMYQQVAVIMVKDSQASLNAKSSDLILGPKTTWDVADNFVSATDAEGNELKVINVKTMGTVDLTKAGSNTVTYSYTDSAGNIYEADAIILVKASQASLKVKPSELILGPKTTWHVADNFVSATDAEGNDLKITAVKVVGTVDLTQVGSNTVMYVYTDSAGNVYQQAAVITVKDSQASLKAKSSELIAGPKTTWDVADNFTSATDAAGNDLNVKAIKVTGTAKPTQAGNYTIIYSYEDSAGNILEKQIVVVVKRSKISLHVMNSNLIIGPKTTWDTADNFVSATDAVGNNLNVMDVKVVGTVDLTKAGSNTVTYSYTDSVGNSHEAYANIVVKASQASLNVKSSELIAGPKTDWRVADNFVSATDAEGNKLDVADVKTIGIVDLTKAGSNTVTYSYTDSAGNVREAYATILVKNSKASLYVKPSNLILGPKMTWDATDNFVSATDAEGNKLKATDVKVVGTVDLTQAGKNTVTYSYTDSVGNVHEAHATILVKNSKASLNVKSSNLILGPKTTWSAADDFVSATDDEGNQLRVTDVKVDGYADLTKTGYYQVTYSYVDAAGNEFYQTATVVVKKTKAVIDAHNVALVAGPSAKWTPADSFSTAQDADGNTLTLDQLAVNGVVDPTKANNYPVTYSYTDVAGNLIVKSVIIVVKATQATLQVKDSDLIAGPKTAWHAADNFVSATDAEGNQLAVINVQVAGTVNTGIPNDYQIRYYFVDSCGNERSKEITVHVVATQAKVNVVGKTVIAGPSTHWESQDNLVSVVTANGQTIQASEIVLKDNVNLIIAKNESILASYLQKNGTTVVVSGNVDLTTAGQYHIKYLYTDQQGNTVTTNAVITVVTSQADLQIQDSKLSVGETWQPADNVLVAKDSNGQPVTMAQLAVTGAVNMAQAGVYPVMYRYTDVAGNVYTATANITVVAAIQPGTGNENTGNSGTGAVIKPDQPVKPVTPTKPIKPVIKPSQNAVTANQKVTNPVTKPRAVSTVMKPLAATTAINGKPVSLSKAGITLPQTNEVTTKSKQRFGVVLLALSGLTGLVGIGRKRRHN</sequence>
<evidence type="ECO:0000313" key="9">
    <source>
        <dbReference type="Proteomes" id="UP001227831"/>
    </source>
</evidence>
<keyword evidence="1" id="KW-0134">Cell wall</keyword>
<dbReference type="Pfam" id="PF07523">
    <property type="entry name" value="Big_3"/>
    <property type="match status" value="26"/>
</dbReference>
<dbReference type="InterPro" id="IPR022038">
    <property type="entry name" value="Ig-like_bact"/>
</dbReference>
<keyword evidence="9" id="KW-1185">Reference proteome</keyword>
<gene>
    <name evidence="8" type="ORF">RA086_13125</name>
</gene>
<feature type="compositionally biased region" description="Polar residues" evidence="5">
    <location>
        <begin position="86"/>
        <end position="97"/>
    </location>
</feature>
<dbReference type="Pfam" id="PF19258">
    <property type="entry name" value="KxYKxGKxW_sig"/>
    <property type="match status" value="1"/>
</dbReference>
<evidence type="ECO:0000256" key="2">
    <source>
        <dbReference type="ARBA" id="ARBA00022525"/>
    </source>
</evidence>
<keyword evidence="3" id="KW-0732">Signal</keyword>
<dbReference type="RefSeq" id="WP_308704223.1">
    <property type="nucleotide sequence ID" value="NZ_JAVCWF010000001.1"/>
</dbReference>
<dbReference type="Proteomes" id="UP001227831">
    <property type="component" value="Unassembled WGS sequence"/>
</dbReference>
<evidence type="ECO:0000256" key="5">
    <source>
        <dbReference type="SAM" id="MobiDB-lite"/>
    </source>
</evidence>
<dbReference type="Gene3D" id="2.60.40.10">
    <property type="entry name" value="Immunoglobulins"/>
    <property type="match status" value="28"/>
</dbReference>
<dbReference type="InterPro" id="IPR022263">
    <property type="entry name" value="KxYKxGKxW"/>
</dbReference>
<dbReference type="EMBL" id="JAVCWF010000001">
    <property type="protein sequence ID" value="MDQ7938550.1"/>
    <property type="molecule type" value="Genomic_DNA"/>
</dbReference>
<keyword evidence="2" id="KW-0964">Secreted</keyword>
<dbReference type="PROSITE" id="PS50847">
    <property type="entry name" value="GRAM_POS_ANCHORING"/>
    <property type="match status" value="1"/>
</dbReference>
<comment type="caution">
    <text evidence="8">The sequence shown here is derived from an EMBL/GenBank/DDBJ whole genome shotgun (WGS) entry which is preliminary data.</text>
</comment>
<keyword evidence="6" id="KW-0812">Transmembrane</keyword>
<evidence type="ECO:0000256" key="3">
    <source>
        <dbReference type="ARBA" id="ARBA00022729"/>
    </source>
</evidence>
<evidence type="ECO:0000256" key="4">
    <source>
        <dbReference type="ARBA" id="ARBA00023088"/>
    </source>
</evidence>
<evidence type="ECO:0000256" key="1">
    <source>
        <dbReference type="ARBA" id="ARBA00022512"/>
    </source>
</evidence>
<feature type="compositionally biased region" description="Polar residues" evidence="5">
    <location>
        <begin position="137"/>
        <end position="161"/>
    </location>
</feature>
<dbReference type="SUPFAM" id="SSF52058">
    <property type="entry name" value="L domain-like"/>
    <property type="match status" value="1"/>
</dbReference>
<accession>A0ABU1AD34</accession>
<feature type="region of interest" description="Disordered" evidence="5">
    <location>
        <begin position="3017"/>
        <end position="3037"/>
    </location>
</feature>
<feature type="domain" description="Gram-positive cocci surface proteins LPxTG" evidence="7">
    <location>
        <begin position="3097"/>
        <end position="3134"/>
    </location>
</feature>
<name>A0ABU1AD34_9LACO</name>
<keyword evidence="6" id="KW-1133">Transmembrane helix</keyword>
<dbReference type="InterPro" id="IPR013783">
    <property type="entry name" value="Ig-like_fold"/>
</dbReference>
<dbReference type="Gene3D" id="3.80.10.10">
    <property type="entry name" value="Ribonuclease Inhibitor"/>
    <property type="match status" value="1"/>
</dbReference>
<organism evidence="8 9">
    <name type="scientific">Lactiplantibacillus brownii</name>
    <dbReference type="NCBI Taxonomy" id="3069269"/>
    <lineage>
        <taxon>Bacteria</taxon>
        <taxon>Bacillati</taxon>
        <taxon>Bacillota</taxon>
        <taxon>Bacilli</taxon>
        <taxon>Lactobacillales</taxon>
        <taxon>Lactobacillaceae</taxon>
        <taxon>Lactiplantibacillus</taxon>
    </lineage>
</organism>
<evidence type="ECO:0000259" key="7">
    <source>
        <dbReference type="PROSITE" id="PS50847"/>
    </source>
</evidence>
<feature type="compositionally biased region" description="Low complexity" evidence="5">
    <location>
        <begin position="162"/>
        <end position="180"/>
    </location>
</feature>
<feature type="region of interest" description="Disordered" evidence="5">
    <location>
        <begin position="47"/>
        <end position="186"/>
    </location>
</feature>
<feature type="compositionally biased region" description="Basic and acidic residues" evidence="5">
    <location>
        <begin position="121"/>
        <end position="132"/>
    </location>
</feature>
<dbReference type="PANTHER" id="PTHR24273:SF32">
    <property type="entry name" value="HYALIN"/>
    <property type="match status" value="1"/>
</dbReference>
<feature type="compositionally biased region" description="Polar residues" evidence="5">
    <location>
        <begin position="105"/>
        <end position="115"/>
    </location>
</feature>
<dbReference type="InterPro" id="IPR019931">
    <property type="entry name" value="LPXTG_anchor"/>
</dbReference>
<dbReference type="Pfam" id="PF03382">
    <property type="entry name" value="DUF285"/>
    <property type="match status" value="1"/>
</dbReference>
<proteinExistence type="predicted"/>
<dbReference type="NCBIfam" id="TIGR03715">
    <property type="entry name" value="KxYKxGKxW"/>
    <property type="match status" value="1"/>
</dbReference>
<keyword evidence="6" id="KW-0472">Membrane</keyword>
<dbReference type="InterPro" id="IPR005046">
    <property type="entry name" value="DUF285"/>
</dbReference>
<protein>
    <submittedName>
        <fullName evidence="8">Bacterial Ig-like domain-containing protein</fullName>
    </submittedName>
</protein>
<dbReference type="PANTHER" id="PTHR24273">
    <property type="entry name" value="FI04643P-RELATED"/>
    <property type="match status" value="1"/>
</dbReference>
<evidence type="ECO:0000256" key="6">
    <source>
        <dbReference type="SAM" id="Phobius"/>
    </source>
</evidence>
<keyword evidence="4" id="KW-0572">Peptidoglycan-anchor</keyword>
<evidence type="ECO:0000313" key="8">
    <source>
        <dbReference type="EMBL" id="MDQ7938550.1"/>
    </source>
</evidence>